<keyword evidence="2" id="KW-0963">Cytoplasm</keyword>
<evidence type="ECO:0000313" key="4">
    <source>
        <dbReference type="EMBL" id="MBK1671645.1"/>
    </source>
</evidence>
<feature type="compositionally biased region" description="Low complexity" evidence="3">
    <location>
        <begin position="7"/>
        <end position="16"/>
    </location>
</feature>
<comment type="similarity">
    <text evidence="2">Belongs to the YbaB/EbfC family.</text>
</comment>
<comment type="caution">
    <text evidence="4">The sequence shown here is derived from an EMBL/GenBank/DDBJ whole genome shotgun (WGS) entry which is preliminary data.</text>
</comment>
<proteinExistence type="inferred from homology"/>
<dbReference type="PANTHER" id="PTHR33449">
    <property type="entry name" value="NUCLEOID-ASSOCIATED PROTEIN YBAB"/>
    <property type="match status" value="1"/>
</dbReference>
<comment type="subunit">
    <text evidence="2">Homodimer.</text>
</comment>
<dbReference type="Pfam" id="PF02575">
    <property type="entry name" value="YbaB_DNA_bd"/>
    <property type="match status" value="1"/>
</dbReference>
<dbReference type="SUPFAM" id="SSF82607">
    <property type="entry name" value="YbaB-like"/>
    <property type="match status" value="1"/>
</dbReference>
<protein>
    <recommendedName>
        <fullName evidence="2">Nucleoid-associated protein CKO28_27020</fullName>
    </recommendedName>
</protein>
<organism evidence="4 5">
    <name type="scientific">Rhodovibrio sodomensis</name>
    <dbReference type="NCBI Taxonomy" id="1088"/>
    <lineage>
        <taxon>Bacteria</taxon>
        <taxon>Pseudomonadati</taxon>
        <taxon>Pseudomonadota</taxon>
        <taxon>Alphaproteobacteria</taxon>
        <taxon>Rhodospirillales</taxon>
        <taxon>Rhodovibrionaceae</taxon>
        <taxon>Rhodovibrio</taxon>
    </lineage>
</organism>
<name>A0ABS1DQM9_9PROT</name>
<sequence length="108" mass="11746">MKNLSNMMKQAQQMQEKMQEMQERLAQEEITGSSGGGMVQVTITGKGQTSKVSIDPSLIDPNEPGVLEDLIAAANNDARQKLDEYTQQQMSELTGGMDLPAGFKLPGM</sequence>
<comment type="function">
    <text evidence="2">Binds to DNA and alters its conformation. May be involved in regulation of gene expression, nucleoid organization and DNA protection.</text>
</comment>
<accession>A0ABS1DQM9</accession>
<gene>
    <name evidence="4" type="ORF">CKO28_27020</name>
</gene>
<dbReference type="InterPro" id="IPR004401">
    <property type="entry name" value="YbaB/EbfC"/>
</dbReference>
<dbReference type="Proteomes" id="UP001296873">
    <property type="component" value="Unassembled WGS sequence"/>
</dbReference>
<evidence type="ECO:0000256" key="3">
    <source>
        <dbReference type="SAM" id="MobiDB-lite"/>
    </source>
</evidence>
<keyword evidence="5" id="KW-1185">Reference proteome</keyword>
<keyword evidence="1 2" id="KW-0238">DNA-binding</keyword>
<reference evidence="4 5" key="1">
    <citation type="journal article" date="2020" name="Microorganisms">
        <title>Osmotic Adaptation and Compatible Solute Biosynthesis of Phototrophic Bacteria as Revealed from Genome Analyses.</title>
        <authorList>
            <person name="Imhoff J.F."/>
            <person name="Rahn T."/>
            <person name="Kunzel S."/>
            <person name="Keller A."/>
            <person name="Neulinger S.C."/>
        </authorList>
    </citation>
    <scope>NUCLEOTIDE SEQUENCE [LARGE SCALE GENOMIC DNA]</scope>
    <source>
        <strain evidence="4 5">DSM 9895</strain>
    </source>
</reference>
<feature type="region of interest" description="Disordered" evidence="3">
    <location>
        <begin position="1"/>
        <end position="24"/>
    </location>
</feature>
<comment type="subcellular location">
    <subcellularLocation>
        <location evidence="2">Cytoplasm</location>
        <location evidence="2">Nucleoid</location>
    </subcellularLocation>
</comment>
<evidence type="ECO:0000256" key="2">
    <source>
        <dbReference type="HAMAP-Rule" id="MF_00274"/>
    </source>
</evidence>
<dbReference type="InterPro" id="IPR036894">
    <property type="entry name" value="YbaB-like_sf"/>
</dbReference>
<dbReference type="RefSeq" id="WP_200344759.1">
    <property type="nucleotide sequence ID" value="NZ_NRRL01000270.1"/>
</dbReference>
<dbReference type="NCBIfam" id="TIGR00103">
    <property type="entry name" value="DNA_YbaB_EbfC"/>
    <property type="match status" value="1"/>
</dbReference>
<dbReference type="PANTHER" id="PTHR33449:SF1">
    <property type="entry name" value="NUCLEOID-ASSOCIATED PROTEIN YBAB"/>
    <property type="match status" value="1"/>
</dbReference>
<evidence type="ECO:0000313" key="5">
    <source>
        <dbReference type="Proteomes" id="UP001296873"/>
    </source>
</evidence>
<dbReference type="HAMAP" id="MF_00274">
    <property type="entry name" value="DNA_YbaB_EbfC"/>
    <property type="match status" value="1"/>
</dbReference>
<dbReference type="PIRSF" id="PIRSF004555">
    <property type="entry name" value="UCP004555"/>
    <property type="match status" value="1"/>
</dbReference>
<dbReference type="EMBL" id="NRRL01000270">
    <property type="protein sequence ID" value="MBK1671645.1"/>
    <property type="molecule type" value="Genomic_DNA"/>
</dbReference>
<evidence type="ECO:0000256" key="1">
    <source>
        <dbReference type="ARBA" id="ARBA00023125"/>
    </source>
</evidence>
<dbReference type="Gene3D" id="3.30.1310.10">
    <property type="entry name" value="Nucleoid-associated protein YbaB-like domain"/>
    <property type="match status" value="1"/>
</dbReference>